<evidence type="ECO:0000256" key="10">
    <source>
        <dbReference type="ARBA" id="ARBA00022622"/>
    </source>
</evidence>
<keyword evidence="15" id="KW-0862">Zinc</keyword>
<dbReference type="GO" id="GO:0006508">
    <property type="term" value="P:proteolysis"/>
    <property type="evidence" value="ECO:0007669"/>
    <property type="project" value="UniProtKB-KW"/>
</dbReference>
<accession>A0A6J1RE67</accession>
<dbReference type="GO" id="GO:0042277">
    <property type="term" value="F:peptide binding"/>
    <property type="evidence" value="ECO:0007669"/>
    <property type="project" value="TreeGrafter"/>
</dbReference>
<dbReference type="Pfam" id="PF11838">
    <property type="entry name" value="ERAP1_C"/>
    <property type="match status" value="1"/>
</dbReference>
<evidence type="ECO:0000256" key="20">
    <source>
        <dbReference type="ARBA" id="ARBA00023157"/>
    </source>
</evidence>
<evidence type="ECO:0000256" key="15">
    <source>
        <dbReference type="ARBA" id="ARBA00022833"/>
    </source>
</evidence>
<keyword evidence="20" id="KW-1015">Disulfide bond</keyword>
<keyword evidence="12" id="KW-0812">Transmembrane</keyword>
<dbReference type="Gene3D" id="2.60.40.1910">
    <property type="match status" value="1"/>
</dbReference>
<sequence>MMGAQRMFPCWDEPKFRAKFTITIKHNAKYTALSNMPISTSETINDTAITSFNTTPAIPTHLIAIILCLLDDGMAKWALVSYRDEDIIYNKELDPIARKLKVESLIGRKISRQWLSTVVSPSSWSYMWLNEGIATFFYVTDVVKETIGSDYSDLFTIQTMQESLHLDVLSIMSPLISETDQFSNINSFCSIPYYAKEKPGMGNCPLLCPVLQVTMLLASVNDFWADMQTAYEEELLGEVLPKLPINIKKVMDPWIEQKSFPVLFVHVRKRYITNNGDWIVPQTNTTQEYLNFIDNSTIKWLDPGKSKLSIDLKLRDNWIIFNIQQTGYYRVNYNNENWLKITRYLNSVKKYKKIHVLNRAQIIDDAFHLMIANQLNSDIFWDLSKYLSYDTDYRAWYPMIKAIEDMSYLFPFSEHQPLKVILLYRLNRLIGRIKYEEASEDNDLTKCLRQEAVKWECVLGDLECKSEAVTKLKWHLENPKEISSITALINIINHVYSKEQLNKIMTFVKNTKDILLTIPLIRNSFESRTQNCTKYAKIIRNKIIEFQTCNIRTKVNLRLSQIKRHSESCGTVYTCSFL</sequence>
<keyword evidence="21" id="KW-0325">Glycoprotein</keyword>
<evidence type="ECO:0000256" key="3">
    <source>
        <dbReference type="ARBA" id="ARBA00004401"/>
    </source>
</evidence>
<dbReference type="GO" id="GO:0004230">
    <property type="term" value="F:glutamyl aminopeptidase activity"/>
    <property type="evidence" value="ECO:0007669"/>
    <property type="project" value="UniProtKB-EC"/>
</dbReference>
<dbReference type="Pfam" id="PF17900">
    <property type="entry name" value="Peptidase_M1_N"/>
    <property type="match status" value="1"/>
</dbReference>
<evidence type="ECO:0000259" key="23">
    <source>
        <dbReference type="Pfam" id="PF01433"/>
    </source>
</evidence>
<dbReference type="OrthoDB" id="7535542at2759"/>
<evidence type="ECO:0000256" key="19">
    <source>
        <dbReference type="ARBA" id="ARBA00023136"/>
    </source>
</evidence>
<evidence type="ECO:0000256" key="17">
    <source>
        <dbReference type="ARBA" id="ARBA00022989"/>
    </source>
</evidence>
<evidence type="ECO:0000256" key="18">
    <source>
        <dbReference type="ARBA" id="ARBA00023049"/>
    </source>
</evidence>
<dbReference type="GO" id="GO:0008270">
    <property type="term" value="F:zinc ion binding"/>
    <property type="evidence" value="ECO:0007669"/>
    <property type="project" value="InterPro"/>
</dbReference>
<keyword evidence="17" id="KW-1133">Transmembrane helix</keyword>
<name>A0A6J1RE67_9HYME</name>
<dbReference type="GO" id="GO:0098552">
    <property type="term" value="C:side of membrane"/>
    <property type="evidence" value="ECO:0007669"/>
    <property type="project" value="UniProtKB-KW"/>
</dbReference>
<keyword evidence="19" id="KW-0472">Membrane</keyword>
<feature type="domain" description="Aminopeptidase N-like N-terminal" evidence="25">
    <location>
        <begin position="3"/>
        <end position="62"/>
    </location>
</feature>
<keyword evidence="16" id="KW-0106">Calcium</keyword>
<evidence type="ECO:0000256" key="2">
    <source>
        <dbReference type="ARBA" id="ARBA00001947"/>
    </source>
</evidence>
<evidence type="ECO:0000313" key="26">
    <source>
        <dbReference type="Proteomes" id="UP000504618"/>
    </source>
</evidence>
<evidence type="ECO:0000259" key="25">
    <source>
        <dbReference type="Pfam" id="PF17900"/>
    </source>
</evidence>
<keyword evidence="11" id="KW-0645">Protease</keyword>
<dbReference type="PRINTS" id="PR00756">
    <property type="entry name" value="ALADIPTASE"/>
</dbReference>
<dbReference type="PANTHER" id="PTHR11533:SF276">
    <property type="entry name" value="GLUTAMYL AMINOPEPTIDASE"/>
    <property type="match status" value="1"/>
</dbReference>
<evidence type="ECO:0000256" key="7">
    <source>
        <dbReference type="ARBA" id="ARBA00012567"/>
    </source>
</evidence>
<comment type="subunit">
    <text evidence="6">Homodimer; disulfide-linked.</text>
</comment>
<keyword evidence="8" id="KW-0031">Aminopeptidase</keyword>
<evidence type="ECO:0000313" key="27">
    <source>
        <dbReference type="RefSeq" id="XP_024891141.1"/>
    </source>
</evidence>
<dbReference type="RefSeq" id="XP_024891141.1">
    <property type="nucleotide sequence ID" value="XM_025035373.1"/>
</dbReference>
<feature type="domain" description="ERAP1-like C-terminal" evidence="24">
    <location>
        <begin position="318"/>
        <end position="482"/>
    </location>
</feature>
<keyword evidence="9" id="KW-1003">Cell membrane</keyword>
<gene>
    <name evidence="27" type="primary">LOC112466978</name>
</gene>
<keyword evidence="13" id="KW-0479">Metal-binding</keyword>
<dbReference type="InterPro" id="IPR014782">
    <property type="entry name" value="Peptidase_M1_dom"/>
</dbReference>
<evidence type="ECO:0000256" key="12">
    <source>
        <dbReference type="ARBA" id="ARBA00022692"/>
    </source>
</evidence>
<dbReference type="InterPro" id="IPR045357">
    <property type="entry name" value="Aminopeptidase_N-like_N"/>
</dbReference>
<reference evidence="27" key="1">
    <citation type="submission" date="2025-08" db="UniProtKB">
        <authorList>
            <consortium name="RefSeq"/>
        </authorList>
    </citation>
    <scope>IDENTIFICATION</scope>
    <source>
        <tissue evidence="27">Whole body</tissue>
    </source>
</reference>
<evidence type="ECO:0000256" key="9">
    <source>
        <dbReference type="ARBA" id="ARBA00022475"/>
    </source>
</evidence>
<evidence type="ECO:0000256" key="13">
    <source>
        <dbReference type="ARBA" id="ARBA00022723"/>
    </source>
</evidence>
<keyword evidence="22" id="KW-0449">Lipoprotein</keyword>
<dbReference type="Gene3D" id="1.10.390.10">
    <property type="entry name" value="Neutral Protease Domain 2"/>
    <property type="match status" value="1"/>
</dbReference>
<dbReference type="GeneID" id="112466978"/>
<evidence type="ECO:0000256" key="21">
    <source>
        <dbReference type="ARBA" id="ARBA00023180"/>
    </source>
</evidence>
<evidence type="ECO:0000256" key="1">
    <source>
        <dbReference type="ARBA" id="ARBA00001703"/>
    </source>
</evidence>
<dbReference type="Pfam" id="PF01433">
    <property type="entry name" value="Peptidase_M1"/>
    <property type="match status" value="1"/>
</dbReference>
<evidence type="ECO:0000256" key="6">
    <source>
        <dbReference type="ARBA" id="ARBA00011748"/>
    </source>
</evidence>
<dbReference type="AlphaFoldDB" id="A0A6J1RE67"/>
<dbReference type="InterPro" id="IPR024571">
    <property type="entry name" value="ERAP1-like_C_dom"/>
</dbReference>
<dbReference type="Gene3D" id="2.60.40.1730">
    <property type="entry name" value="tricorn interacting facor f3 domain"/>
    <property type="match status" value="1"/>
</dbReference>
<dbReference type="GO" id="GO:0070006">
    <property type="term" value="F:metalloaminopeptidase activity"/>
    <property type="evidence" value="ECO:0007669"/>
    <property type="project" value="TreeGrafter"/>
</dbReference>
<comment type="catalytic activity">
    <reaction evidence="1">
        <text>Release of N-terminal glutamate (and to a lesser extent aspartate) from a peptide.</text>
        <dbReference type="EC" id="3.4.11.7"/>
    </reaction>
</comment>
<keyword evidence="14" id="KW-0378">Hydrolase</keyword>
<dbReference type="InterPro" id="IPR001930">
    <property type="entry name" value="Peptidase_M1"/>
</dbReference>
<evidence type="ECO:0000256" key="11">
    <source>
        <dbReference type="ARBA" id="ARBA00022670"/>
    </source>
</evidence>
<evidence type="ECO:0000256" key="5">
    <source>
        <dbReference type="ARBA" id="ARBA00010136"/>
    </source>
</evidence>
<evidence type="ECO:0000256" key="4">
    <source>
        <dbReference type="ARBA" id="ARBA00004609"/>
    </source>
</evidence>
<dbReference type="SUPFAM" id="SSF63737">
    <property type="entry name" value="Leukotriene A4 hydrolase N-terminal domain"/>
    <property type="match status" value="1"/>
</dbReference>
<dbReference type="EC" id="3.4.11.7" evidence="7"/>
<organism evidence="26 27">
    <name type="scientific">Temnothorax curvispinosus</name>
    <dbReference type="NCBI Taxonomy" id="300111"/>
    <lineage>
        <taxon>Eukaryota</taxon>
        <taxon>Metazoa</taxon>
        <taxon>Ecdysozoa</taxon>
        <taxon>Arthropoda</taxon>
        <taxon>Hexapoda</taxon>
        <taxon>Insecta</taxon>
        <taxon>Pterygota</taxon>
        <taxon>Neoptera</taxon>
        <taxon>Endopterygota</taxon>
        <taxon>Hymenoptera</taxon>
        <taxon>Apocrita</taxon>
        <taxon>Aculeata</taxon>
        <taxon>Formicoidea</taxon>
        <taxon>Formicidae</taxon>
        <taxon>Myrmicinae</taxon>
        <taxon>Temnothorax</taxon>
    </lineage>
</organism>
<dbReference type="GO" id="GO:0005615">
    <property type="term" value="C:extracellular space"/>
    <property type="evidence" value="ECO:0007669"/>
    <property type="project" value="TreeGrafter"/>
</dbReference>
<keyword evidence="10" id="KW-0336">GPI-anchor</keyword>
<evidence type="ECO:0000256" key="8">
    <source>
        <dbReference type="ARBA" id="ARBA00022438"/>
    </source>
</evidence>
<comment type="cofactor">
    <cofactor evidence="2">
        <name>Zn(2+)</name>
        <dbReference type="ChEBI" id="CHEBI:29105"/>
    </cofactor>
</comment>
<dbReference type="Gene3D" id="1.25.50.20">
    <property type="match status" value="1"/>
</dbReference>
<evidence type="ECO:0000259" key="24">
    <source>
        <dbReference type="Pfam" id="PF11838"/>
    </source>
</evidence>
<dbReference type="GO" id="GO:0005737">
    <property type="term" value="C:cytoplasm"/>
    <property type="evidence" value="ECO:0007669"/>
    <property type="project" value="TreeGrafter"/>
</dbReference>
<proteinExistence type="inferred from homology"/>
<dbReference type="GO" id="GO:0005886">
    <property type="term" value="C:plasma membrane"/>
    <property type="evidence" value="ECO:0007669"/>
    <property type="project" value="UniProtKB-SubCell"/>
</dbReference>
<evidence type="ECO:0000256" key="22">
    <source>
        <dbReference type="ARBA" id="ARBA00023288"/>
    </source>
</evidence>
<comment type="subcellular location">
    <subcellularLocation>
        <location evidence="4">Cell membrane</location>
        <topology evidence="4">Lipid-anchor</topology>
        <topology evidence="4">GPI-anchor</topology>
    </subcellularLocation>
    <subcellularLocation>
        <location evidence="3">Cell membrane</location>
        <topology evidence="3">Single-pass type II membrane protein</topology>
    </subcellularLocation>
</comment>
<dbReference type="InterPro" id="IPR027268">
    <property type="entry name" value="Peptidase_M4/M1_CTD_sf"/>
</dbReference>
<dbReference type="SUPFAM" id="SSF55486">
    <property type="entry name" value="Metalloproteases ('zincins'), catalytic domain"/>
    <property type="match status" value="1"/>
</dbReference>
<dbReference type="GO" id="GO:0043171">
    <property type="term" value="P:peptide catabolic process"/>
    <property type="evidence" value="ECO:0007669"/>
    <property type="project" value="TreeGrafter"/>
</dbReference>
<keyword evidence="18" id="KW-0482">Metalloprotease</keyword>
<evidence type="ECO:0000256" key="16">
    <source>
        <dbReference type="ARBA" id="ARBA00022837"/>
    </source>
</evidence>
<feature type="domain" description="Peptidase M1 membrane alanine aminopeptidase" evidence="23">
    <location>
        <begin position="69"/>
        <end position="196"/>
    </location>
</feature>
<dbReference type="Proteomes" id="UP000504618">
    <property type="component" value="Unplaced"/>
</dbReference>
<comment type="similarity">
    <text evidence="5">Belongs to the peptidase M1 family.</text>
</comment>
<protein>
    <recommendedName>
        <fullName evidence="7">glutamyl aminopeptidase</fullName>
        <ecNumber evidence="7">3.4.11.7</ecNumber>
    </recommendedName>
</protein>
<evidence type="ECO:0000256" key="14">
    <source>
        <dbReference type="ARBA" id="ARBA00022801"/>
    </source>
</evidence>
<keyword evidence="26" id="KW-1185">Reference proteome</keyword>
<dbReference type="InterPro" id="IPR042097">
    <property type="entry name" value="Aminopeptidase_N-like_N_sf"/>
</dbReference>
<dbReference type="PANTHER" id="PTHR11533">
    <property type="entry name" value="PROTEASE M1 ZINC METALLOPROTEASE"/>
    <property type="match status" value="1"/>
</dbReference>
<dbReference type="InterPro" id="IPR050344">
    <property type="entry name" value="Peptidase_M1_aminopeptidases"/>
</dbReference>